<keyword evidence="1" id="KW-0472">Membrane</keyword>
<feature type="transmembrane region" description="Helical" evidence="1">
    <location>
        <begin position="84"/>
        <end position="102"/>
    </location>
</feature>
<name>A0A2A2HZJ2_9GAMM</name>
<dbReference type="Proteomes" id="UP000245887">
    <property type="component" value="Unassembled WGS sequence"/>
</dbReference>
<evidence type="ECO:0008006" key="6">
    <source>
        <dbReference type="Google" id="ProtNLM"/>
    </source>
</evidence>
<feature type="transmembrane region" description="Helical" evidence="1">
    <location>
        <begin position="46"/>
        <end position="72"/>
    </location>
</feature>
<dbReference type="Proteomes" id="UP000218332">
    <property type="component" value="Unassembled WGS sequence"/>
</dbReference>
<proteinExistence type="predicted"/>
<keyword evidence="1" id="KW-0812">Transmembrane</keyword>
<sequence length="110" mass="12170">MPEHYPKSHPWRRPLLVVEFTALAVLLGSMMLFPRLGEDGDPLNPALLLIPAIASLVVFLSFIGLMYLRWVANVGAEGALKHKVIFGLLTLTLLTIWAYGIAQTWQSVTA</sequence>
<dbReference type="RefSeq" id="WP_095612137.1">
    <property type="nucleotide sequence ID" value="NZ_NMPM01000104.1"/>
</dbReference>
<protein>
    <recommendedName>
        <fullName evidence="6">Transmembrane protein</fullName>
    </recommendedName>
</protein>
<accession>A0A2A2HZJ2</accession>
<gene>
    <name evidence="3" type="ORF">C8D92_104129</name>
    <name evidence="2" type="ORF">CF392_14385</name>
</gene>
<evidence type="ECO:0000313" key="2">
    <source>
        <dbReference type="EMBL" id="PAV24787.1"/>
    </source>
</evidence>
<organism evidence="2 4">
    <name type="scientific">Tamilnaduibacter salinus</name>
    <dbReference type="NCBI Taxonomy" id="1484056"/>
    <lineage>
        <taxon>Bacteria</taxon>
        <taxon>Pseudomonadati</taxon>
        <taxon>Pseudomonadota</taxon>
        <taxon>Gammaproteobacteria</taxon>
        <taxon>Pseudomonadales</taxon>
        <taxon>Marinobacteraceae</taxon>
        <taxon>Tamilnaduibacter</taxon>
    </lineage>
</organism>
<comment type="caution">
    <text evidence="2">The sequence shown here is derived from an EMBL/GenBank/DDBJ whole genome shotgun (WGS) entry which is preliminary data.</text>
</comment>
<keyword evidence="1" id="KW-1133">Transmembrane helix</keyword>
<dbReference type="EMBL" id="NMPM01000104">
    <property type="protein sequence ID" value="PAV24787.1"/>
    <property type="molecule type" value="Genomic_DNA"/>
</dbReference>
<reference evidence="2 4" key="1">
    <citation type="submission" date="2017-07" db="EMBL/GenBank/DDBJ databases">
        <title>Tamlnaduibacter salinus (Mi-7) genome sequencing.</title>
        <authorList>
            <person name="Verma A."/>
            <person name="Krishnamurthi S."/>
        </authorList>
    </citation>
    <scope>NUCLEOTIDE SEQUENCE [LARGE SCALE GENOMIC DNA]</scope>
    <source>
        <strain evidence="2 4">Mi-7</strain>
    </source>
</reference>
<reference evidence="3 5" key="2">
    <citation type="submission" date="2018-04" db="EMBL/GenBank/DDBJ databases">
        <title>Genomic Encyclopedia of Type Strains, Phase IV (KMG-IV): sequencing the most valuable type-strain genomes for metagenomic binning, comparative biology and taxonomic classification.</title>
        <authorList>
            <person name="Goeker M."/>
        </authorList>
    </citation>
    <scope>NUCLEOTIDE SEQUENCE [LARGE SCALE GENOMIC DNA]</scope>
    <source>
        <strain evidence="3 5">DSM 28688</strain>
    </source>
</reference>
<evidence type="ECO:0000313" key="5">
    <source>
        <dbReference type="Proteomes" id="UP000245887"/>
    </source>
</evidence>
<evidence type="ECO:0000256" key="1">
    <source>
        <dbReference type="SAM" id="Phobius"/>
    </source>
</evidence>
<evidence type="ECO:0000313" key="3">
    <source>
        <dbReference type="EMBL" id="PVY76897.1"/>
    </source>
</evidence>
<dbReference type="AlphaFoldDB" id="A0A2A2HZJ2"/>
<dbReference type="OrthoDB" id="6196596at2"/>
<feature type="transmembrane region" description="Helical" evidence="1">
    <location>
        <begin position="15"/>
        <end position="34"/>
    </location>
</feature>
<evidence type="ECO:0000313" key="4">
    <source>
        <dbReference type="Proteomes" id="UP000218332"/>
    </source>
</evidence>
<dbReference type="EMBL" id="QEKQ01000004">
    <property type="protein sequence ID" value="PVY76897.1"/>
    <property type="molecule type" value="Genomic_DNA"/>
</dbReference>
<keyword evidence="4" id="KW-1185">Reference proteome</keyword>